<dbReference type="Proteomes" id="UP000266841">
    <property type="component" value="Unassembled WGS sequence"/>
</dbReference>
<name>K0R0Y3_THAOC</name>
<reference evidence="1 2" key="1">
    <citation type="journal article" date="2012" name="Genome Biol.">
        <title>Genome and low-iron response of an oceanic diatom adapted to chronic iron limitation.</title>
        <authorList>
            <person name="Lommer M."/>
            <person name="Specht M."/>
            <person name="Roy A.S."/>
            <person name="Kraemer L."/>
            <person name="Andreson R."/>
            <person name="Gutowska M.A."/>
            <person name="Wolf J."/>
            <person name="Bergner S.V."/>
            <person name="Schilhabel M.B."/>
            <person name="Klostermeier U.C."/>
            <person name="Beiko R.G."/>
            <person name="Rosenstiel P."/>
            <person name="Hippler M."/>
            <person name="Laroche J."/>
        </authorList>
    </citation>
    <scope>NUCLEOTIDE SEQUENCE [LARGE SCALE GENOMIC DNA]</scope>
    <source>
        <strain evidence="1 2">CCMP1005</strain>
    </source>
</reference>
<protein>
    <submittedName>
        <fullName evidence="1">Uncharacterized protein</fullName>
    </submittedName>
</protein>
<gene>
    <name evidence="1" type="ORF">THAOC_35993</name>
</gene>
<sequence>MPSQPRHHHPVFKHHGRTRIGSSMVGINSDAVHEPVADHLRSFDESHYNAFEEAVCSIVSRRNVMRDFKKKAEDLAVVKQHLLTRKRVLPIGTDQFASNLTSMDKGSIKQWLADRCVMYVKETGLTMQQHKLATILLAHLADHCARNSSPEPLYVAWDKVIESGMLPLSRTLSTYLYVLGHGDYSCSGRDIAEEVAMLHDCLYEPNEKTTTLLVKSLVLKGDASGAEVSHST</sequence>
<evidence type="ECO:0000313" key="2">
    <source>
        <dbReference type="Proteomes" id="UP000266841"/>
    </source>
</evidence>
<evidence type="ECO:0000313" key="1">
    <source>
        <dbReference type="EMBL" id="EJK45395.1"/>
    </source>
</evidence>
<dbReference type="EMBL" id="AGNL01048548">
    <property type="protein sequence ID" value="EJK45395.1"/>
    <property type="molecule type" value="Genomic_DNA"/>
</dbReference>
<proteinExistence type="predicted"/>
<comment type="caution">
    <text evidence="1">The sequence shown here is derived from an EMBL/GenBank/DDBJ whole genome shotgun (WGS) entry which is preliminary data.</text>
</comment>
<dbReference type="AlphaFoldDB" id="K0R0Y3"/>
<keyword evidence="2" id="KW-1185">Reference proteome</keyword>
<accession>K0R0Y3</accession>
<organism evidence="1 2">
    <name type="scientific">Thalassiosira oceanica</name>
    <name type="common">Marine diatom</name>
    <dbReference type="NCBI Taxonomy" id="159749"/>
    <lineage>
        <taxon>Eukaryota</taxon>
        <taxon>Sar</taxon>
        <taxon>Stramenopiles</taxon>
        <taxon>Ochrophyta</taxon>
        <taxon>Bacillariophyta</taxon>
        <taxon>Coscinodiscophyceae</taxon>
        <taxon>Thalassiosirophycidae</taxon>
        <taxon>Thalassiosirales</taxon>
        <taxon>Thalassiosiraceae</taxon>
        <taxon>Thalassiosira</taxon>
    </lineage>
</organism>